<dbReference type="Pfam" id="PF00196">
    <property type="entry name" value="GerE"/>
    <property type="match status" value="1"/>
</dbReference>
<dbReference type="GO" id="GO:0003677">
    <property type="term" value="F:DNA binding"/>
    <property type="evidence" value="ECO:0007669"/>
    <property type="project" value="UniProtKB-KW"/>
</dbReference>
<dbReference type="PANTHER" id="PTHR43214:SF40">
    <property type="entry name" value="TRANSCRIPTIONAL REGULATORY PROTEIN LNRK"/>
    <property type="match status" value="1"/>
</dbReference>
<feature type="domain" description="HTH luxR-type" evidence="8">
    <location>
        <begin position="148"/>
        <end position="213"/>
    </location>
</feature>
<feature type="domain" description="Response regulatory" evidence="9">
    <location>
        <begin position="5"/>
        <end position="121"/>
    </location>
</feature>
<dbReference type="SUPFAM" id="SSF46894">
    <property type="entry name" value="C-terminal effector domain of the bipartite response regulators"/>
    <property type="match status" value="1"/>
</dbReference>
<dbReference type="SUPFAM" id="SSF52172">
    <property type="entry name" value="CheY-like"/>
    <property type="match status" value="1"/>
</dbReference>
<dbReference type="GO" id="GO:0006355">
    <property type="term" value="P:regulation of DNA-templated transcription"/>
    <property type="evidence" value="ECO:0007669"/>
    <property type="project" value="InterPro"/>
</dbReference>
<gene>
    <name evidence="10" type="ORF">SAMN02910411_2321</name>
</gene>
<dbReference type="InterPro" id="IPR001789">
    <property type="entry name" value="Sig_transdc_resp-reg_receiver"/>
</dbReference>
<dbReference type="PRINTS" id="PR00038">
    <property type="entry name" value="HTHLUXR"/>
</dbReference>
<dbReference type="SMART" id="SM00448">
    <property type="entry name" value="REC"/>
    <property type="match status" value="1"/>
</dbReference>
<dbReference type="InterPro" id="IPR058245">
    <property type="entry name" value="NreC/VraR/RcsB-like_REC"/>
</dbReference>
<organism evidence="10 11">
    <name type="scientific">Pseudobutyrivibrio ruminis DSM 9787</name>
    <dbReference type="NCBI Taxonomy" id="1123011"/>
    <lineage>
        <taxon>Bacteria</taxon>
        <taxon>Bacillati</taxon>
        <taxon>Bacillota</taxon>
        <taxon>Clostridia</taxon>
        <taxon>Lachnospirales</taxon>
        <taxon>Lachnospiraceae</taxon>
        <taxon>Pseudobutyrivibrio</taxon>
    </lineage>
</organism>
<dbReference type="InterPro" id="IPR011006">
    <property type="entry name" value="CheY-like_superfamily"/>
</dbReference>
<proteinExistence type="predicted"/>
<dbReference type="GO" id="GO:0000160">
    <property type="term" value="P:phosphorelay signal transduction system"/>
    <property type="evidence" value="ECO:0007669"/>
    <property type="project" value="InterPro"/>
</dbReference>
<name>A0A285SFG7_9FIRM</name>
<dbReference type="PROSITE" id="PS50110">
    <property type="entry name" value="RESPONSE_REGULATORY"/>
    <property type="match status" value="1"/>
</dbReference>
<dbReference type="EMBL" id="OBMR01000007">
    <property type="protein sequence ID" value="SOC06616.1"/>
    <property type="molecule type" value="Genomic_DNA"/>
</dbReference>
<dbReference type="InterPro" id="IPR000792">
    <property type="entry name" value="Tscrpt_reg_LuxR_C"/>
</dbReference>
<evidence type="ECO:0000256" key="1">
    <source>
        <dbReference type="ARBA" id="ARBA00018672"/>
    </source>
</evidence>
<dbReference type="RefSeq" id="WP_097076577.1">
    <property type="nucleotide sequence ID" value="NZ_OBMR01000007.1"/>
</dbReference>
<comment type="function">
    <text evidence="6">May play the central regulatory role in sporulation. It may be an element of the effector pathway responsible for the activation of sporulation genes in response to nutritional stress. Spo0A may act in concert with spo0H (a sigma factor) to control the expression of some genes that are critical to the sporulation process.</text>
</comment>
<evidence type="ECO:0000256" key="5">
    <source>
        <dbReference type="ARBA" id="ARBA00023163"/>
    </source>
</evidence>
<dbReference type="Proteomes" id="UP000219563">
    <property type="component" value="Unassembled WGS sequence"/>
</dbReference>
<reference evidence="10 11" key="1">
    <citation type="submission" date="2017-08" db="EMBL/GenBank/DDBJ databases">
        <authorList>
            <person name="de Groot N.N."/>
        </authorList>
    </citation>
    <scope>NUCLEOTIDE SEQUENCE [LARGE SCALE GENOMIC DNA]</scope>
    <source>
        <strain evidence="10 11">DSM 9787</strain>
    </source>
</reference>
<evidence type="ECO:0000259" key="9">
    <source>
        <dbReference type="PROSITE" id="PS50110"/>
    </source>
</evidence>
<keyword evidence="4 10" id="KW-0238">DNA-binding</keyword>
<protein>
    <recommendedName>
        <fullName evidence="1">Stage 0 sporulation protein A homolog</fullName>
    </recommendedName>
</protein>
<dbReference type="CDD" id="cd17535">
    <property type="entry name" value="REC_NarL-like"/>
    <property type="match status" value="1"/>
</dbReference>
<evidence type="ECO:0000256" key="3">
    <source>
        <dbReference type="ARBA" id="ARBA00023015"/>
    </source>
</evidence>
<keyword evidence="2 7" id="KW-0597">Phosphoprotein</keyword>
<dbReference type="AlphaFoldDB" id="A0A285SFG7"/>
<dbReference type="Pfam" id="PF00072">
    <property type="entry name" value="Response_reg"/>
    <property type="match status" value="1"/>
</dbReference>
<dbReference type="PANTHER" id="PTHR43214">
    <property type="entry name" value="TWO-COMPONENT RESPONSE REGULATOR"/>
    <property type="match status" value="1"/>
</dbReference>
<dbReference type="Gene3D" id="3.40.50.2300">
    <property type="match status" value="1"/>
</dbReference>
<dbReference type="InterPro" id="IPR039420">
    <property type="entry name" value="WalR-like"/>
</dbReference>
<feature type="modified residue" description="4-aspartylphosphate" evidence="7">
    <location>
        <position position="56"/>
    </location>
</feature>
<keyword evidence="3" id="KW-0805">Transcription regulation</keyword>
<sequence length="213" mass="24067">MEKKRILLVDDDELITMSLEMIISAEADFEIVGKGGSGREAVALYDELNPDLLLMDIRMADMNGLEAAEEILTNHRDATILFLTTFSDDEYIVKALKLGVKGYLLKQDYKSLPAALHAAINGQSVFGGAVIDKLPTLMNQTNTDDESFDYRKYDISEKEFEVIQLVAEGFSNKEISQKLFLSEGTVRNYLSTILEKLNLRDRTQLAIFYLKHE</sequence>
<evidence type="ECO:0000256" key="2">
    <source>
        <dbReference type="ARBA" id="ARBA00022553"/>
    </source>
</evidence>
<evidence type="ECO:0000313" key="10">
    <source>
        <dbReference type="EMBL" id="SOC06616.1"/>
    </source>
</evidence>
<dbReference type="CDD" id="cd06170">
    <property type="entry name" value="LuxR_C_like"/>
    <property type="match status" value="1"/>
</dbReference>
<dbReference type="InterPro" id="IPR016032">
    <property type="entry name" value="Sig_transdc_resp-reg_C-effctor"/>
</dbReference>
<evidence type="ECO:0000256" key="7">
    <source>
        <dbReference type="PROSITE-ProRule" id="PRU00169"/>
    </source>
</evidence>
<evidence type="ECO:0000256" key="4">
    <source>
        <dbReference type="ARBA" id="ARBA00023125"/>
    </source>
</evidence>
<dbReference type="PROSITE" id="PS50043">
    <property type="entry name" value="HTH_LUXR_2"/>
    <property type="match status" value="1"/>
</dbReference>
<evidence type="ECO:0000256" key="6">
    <source>
        <dbReference type="ARBA" id="ARBA00024867"/>
    </source>
</evidence>
<accession>A0A285SFG7</accession>
<evidence type="ECO:0000313" key="11">
    <source>
        <dbReference type="Proteomes" id="UP000219563"/>
    </source>
</evidence>
<evidence type="ECO:0000259" key="8">
    <source>
        <dbReference type="PROSITE" id="PS50043"/>
    </source>
</evidence>
<keyword evidence="5" id="KW-0804">Transcription</keyword>
<dbReference type="SMART" id="SM00421">
    <property type="entry name" value="HTH_LUXR"/>
    <property type="match status" value="1"/>
</dbReference>